<dbReference type="CDD" id="cd05569">
    <property type="entry name" value="PTS_IIB_fructose"/>
    <property type="match status" value="1"/>
</dbReference>
<dbReference type="PROSITE" id="PS51104">
    <property type="entry name" value="PTS_EIIC_TYPE_2"/>
    <property type="match status" value="1"/>
</dbReference>
<keyword evidence="11 12" id="KW-0472">Membrane</keyword>
<protein>
    <submittedName>
        <fullName evidence="15">PTS system fructose-specific IIC component</fullName>
    </submittedName>
</protein>
<keyword evidence="7" id="KW-0598">Phosphotransferase system</keyword>
<evidence type="ECO:0000256" key="10">
    <source>
        <dbReference type="ARBA" id="ARBA00022989"/>
    </source>
</evidence>
<evidence type="ECO:0000259" key="14">
    <source>
        <dbReference type="PROSITE" id="PS51104"/>
    </source>
</evidence>
<evidence type="ECO:0000256" key="2">
    <source>
        <dbReference type="ARBA" id="ARBA00022448"/>
    </source>
</evidence>
<feature type="domain" description="PTS EIIC type-2" evidence="14">
    <location>
        <begin position="128"/>
        <end position="463"/>
    </location>
</feature>
<evidence type="ECO:0000313" key="16">
    <source>
        <dbReference type="Proteomes" id="UP001185012"/>
    </source>
</evidence>
<dbReference type="PROSITE" id="PS51099">
    <property type="entry name" value="PTS_EIIB_TYPE_2"/>
    <property type="match status" value="1"/>
</dbReference>
<comment type="subcellular location">
    <subcellularLocation>
        <location evidence="1">Cell inner membrane</location>
        <topology evidence="1">Multi-pass membrane protein</topology>
    </subcellularLocation>
</comment>
<dbReference type="RefSeq" id="WP_309865178.1">
    <property type="nucleotide sequence ID" value="NZ_JAVDQG010000004.1"/>
</dbReference>
<evidence type="ECO:0000256" key="6">
    <source>
        <dbReference type="ARBA" id="ARBA00022679"/>
    </source>
</evidence>
<gene>
    <name evidence="15" type="ORF">JOE21_001938</name>
</gene>
<feature type="transmembrane region" description="Helical" evidence="12">
    <location>
        <begin position="432"/>
        <end position="453"/>
    </location>
</feature>
<dbReference type="PANTHER" id="PTHR30505">
    <property type="entry name" value="FRUCTOSE-LIKE PERMEASE"/>
    <property type="match status" value="1"/>
</dbReference>
<dbReference type="InterPro" id="IPR013014">
    <property type="entry name" value="PTS_EIIC_2"/>
</dbReference>
<dbReference type="InterPro" id="IPR003352">
    <property type="entry name" value="PTS_EIIC"/>
</dbReference>
<dbReference type="Proteomes" id="UP001185012">
    <property type="component" value="Unassembled WGS sequence"/>
</dbReference>
<dbReference type="NCBIfam" id="TIGR01427">
    <property type="entry name" value="PTS_IIC_fructo"/>
    <property type="match status" value="1"/>
</dbReference>
<feature type="domain" description="PTS EIIB type-2" evidence="13">
    <location>
        <begin position="4"/>
        <end position="99"/>
    </location>
</feature>
<dbReference type="InterPro" id="IPR003353">
    <property type="entry name" value="PTS_IIB_fruc"/>
</dbReference>
<evidence type="ECO:0000313" key="15">
    <source>
        <dbReference type="EMBL" id="MDR6225932.1"/>
    </source>
</evidence>
<name>A0ABU1IMB7_9BACL</name>
<dbReference type="NCBIfam" id="TIGR00829">
    <property type="entry name" value="FRU"/>
    <property type="match status" value="1"/>
</dbReference>
<evidence type="ECO:0000256" key="8">
    <source>
        <dbReference type="ARBA" id="ARBA00022692"/>
    </source>
</evidence>
<dbReference type="InterPro" id="IPR013011">
    <property type="entry name" value="PTS_EIIB_2"/>
</dbReference>
<sequence>MKKLIAVTGCPTGIAHTYMAAESLQKAAKAKGIEIKVETRGATGVENRLTDEDIREAHAIILSSDVDAEEERFAGKPVLRVALREAIKEGERLIEEALEQKASPVEAKEEKDDSDPIPQVKKESRVGFYKHLMNGVSFMIPLVVAGGLIIALSFTFGINAAEEEGSLAANLMLIGGGSAFALMVPVLAGFIAFSIADKAGLAPGLVGGMLASHTGAGFLGGIIAGFLAGYLARWMKDHIRLPRNLEGLKPILIIPLLATLAVGLLMLYVIGTPIKGVMDAMTGWLQSLGTGNAALMGLLLGAMMAVDMGGPVNKAAYTFGVGLLGSEIYGPMAAVMAAGMTPPLGIWLATLAAKRKFNREEREAGKAAGILGLSFITEGAIPFAAADPFRVIPACVAGSAVTGALAMGLGSTLRAPHGGIFVLPIPNAVGNLGMFVLALAAGMAVTALLLWLLKKDLEADTAKSAA</sequence>
<feature type="transmembrane region" description="Helical" evidence="12">
    <location>
        <begin position="391"/>
        <end position="411"/>
    </location>
</feature>
<keyword evidence="9" id="KW-0418">Kinase</keyword>
<dbReference type="InterPro" id="IPR003501">
    <property type="entry name" value="PTS_EIIB_2/3"/>
</dbReference>
<dbReference type="Gene3D" id="3.40.50.2300">
    <property type="match status" value="1"/>
</dbReference>
<evidence type="ECO:0000256" key="11">
    <source>
        <dbReference type="ARBA" id="ARBA00023136"/>
    </source>
</evidence>
<dbReference type="InterPro" id="IPR006327">
    <property type="entry name" value="PTS_IIC_fruc"/>
</dbReference>
<evidence type="ECO:0000256" key="12">
    <source>
        <dbReference type="SAM" id="Phobius"/>
    </source>
</evidence>
<evidence type="ECO:0000256" key="5">
    <source>
        <dbReference type="ARBA" id="ARBA00022597"/>
    </source>
</evidence>
<feature type="transmembrane region" description="Helical" evidence="12">
    <location>
        <begin position="167"/>
        <end position="193"/>
    </location>
</feature>
<evidence type="ECO:0000256" key="1">
    <source>
        <dbReference type="ARBA" id="ARBA00004429"/>
    </source>
</evidence>
<evidence type="ECO:0000256" key="4">
    <source>
        <dbReference type="ARBA" id="ARBA00022553"/>
    </source>
</evidence>
<proteinExistence type="predicted"/>
<dbReference type="Pfam" id="PF02378">
    <property type="entry name" value="PTS_EIIC"/>
    <property type="match status" value="1"/>
</dbReference>
<keyword evidence="6" id="KW-0808">Transferase</keyword>
<dbReference type="Pfam" id="PF02302">
    <property type="entry name" value="PTS_IIB"/>
    <property type="match status" value="1"/>
</dbReference>
<evidence type="ECO:0000256" key="3">
    <source>
        <dbReference type="ARBA" id="ARBA00022475"/>
    </source>
</evidence>
<reference evidence="15 16" key="1">
    <citation type="submission" date="2023-07" db="EMBL/GenBank/DDBJ databases">
        <title>Genomic Encyclopedia of Type Strains, Phase IV (KMG-IV): sequencing the most valuable type-strain genomes for metagenomic binning, comparative biology and taxonomic classification.</title>
        <authorList>
            <person name="Goeker M."/>
        </authorList>
    </citation>
    <scope>NUCLEOTIDE SEQUENCE [LARGE SCALE GENOMIC DNA]</scope>
    <source>
        <strain evidence="15 16">DSM 45903</strain>
    </source>
</reference>
<dbReference type="InterPro" id="IPR036095">
    <property type="entry name" value="PTS_EIIB-like_sf"/>
</dbReference>
<accession>A0ABU1IMB7</accession>
<dbReference type="EMBL" id="JAVDQG010000004">
    <property type="protein sequence ID" value="MDR6225932.1"/>
    <property type="molecule type" value="Genomic_DNA"/>
</dbReference>
<evidence type="ECO:0000256" key="9">
    <source>
        <dbReference type="ARBA" id="ARBA00022777"/>
    </source>
</evidence>
<keyword evidence="10 12" id="KW-1133">Transmembrane helix</keyword>
<keyword evidence="8 12" id="KW-0812">Transmembrane</keyword>
<evidence type="ECO:0000256" key="7">
    <source>
        <dbReference type="ARBA" id="ARBA00022683"/>
    </source>
</evidence>
<feature type="transmembrane region" description="Helical" evidence="12">
    <location>
        <begin position="283"/>
        <end position="308"/>
    </location>
</feature>
<feature type="transmembrane region" description="Helical" evidence="12">
    <location>
        <begin position="251"/>
        <end position="271"/>
    </location>
</feature>
<feature type="transmembrane region" description="Helical" evidence="12">
    <location>
        <begin position="205"/>
        <end position="231"/>
    </location>
</feature>
<comment type="caution">
    <text evidence="15">The sequence shown here is derived from an EMBL/GenBank/DDBJ whole genome shotgun (WGS) entry which is preliminary data.</text>
</comment>
<keyword evidence="2" id="KW-0813">Transport</keyword>
<keyword evidence="3" id="KW-1003">Cell membrane</keyword>
<keyword evidence="16" id="KW-1185">Reference proteome</keyword>
<keyword evidence="5" id="KW-0762">Sugar transport</keyword>
<evidence type="ECO:0000259" key="13">
    <source>
        <dbReference type="PROSITE" id="PS51099"/>
    </source>
</evidence>
<feature type="transmembrane region" description="Helical" evidence="12">
    <location>
        <begin position="138"/>
        <end position="161"/>
    </location>
</feature>
<dbReference type="PANTHER" id="PTHR30505:SF0">
    <property type="entry name" value="FRUCTOSE-LIKE PTS SYSTEM EIIBC COMPONENT-RELATED"/>
    <property type="match status" value="1"/>
</dbReference>
<dbReference type="SUPFAM" id="SSF52794">
    <property type="entry name" value="PTS system IIB component-like"/>
    <property type="match status" value="1"/>
</dbReference>
<dbReference type="InterPro" id="IPR050864">
    <property type="entry name" value="Bacterial_PTS_Sugar_Transport"/>
</dbReference>
<organism evidence="15 16">
    <name type="scientific">Desmospora profundinema</name>
    <dbReference type="NCBI Taxonomy" id="1571184"/>
    <lineage>
        <taxon>Bacteria</taxon>
        <taxon>Bacillati</taxon>
        <taxon>Bacillota</taxon>
        <taxon>Bacilli</taxon>
        <taxon>Bacillales</taxon>
        <taxon>Thermoactinomycetaceae</taxon>
        <taxon>Desmospora</taxon>
    </lineage>
</organism>
<keyword evidence="4" id="KW-0597">Phosphoprotein</keyword>
<feature type="transmembrane region" description="Helical" evidence="12">
    <location>
        <begin position="328"/>
        <end position="352"/>
    </location>
</feature>